<evidence type="ECO:0000313" key="2">
    <source>
        <dbReference type="EMBL" id="STO59415.1"/>
    </source>
</evidence>
<dbReference type="STRING" id="733.B0186_05950"/>
<evidence type="ECO:0000256" key="1">
    <source>
        <dbReference type="SAM" id="Phobius"/>
    </source>
</evidence>
<dbReference type="Proteomes" id="UP000254329">
    <property type="component" value="Unassembled WGS sequence"/>
</dbReference>
<dbReference type="AlphaFoldDB" id="A0A1V4B0Z1"/>
<keyword evidence="1" id="KW-0472">Membrane</keyword>
<evidence type="ECO:0000313" key="3">
    <source>
        <dbReference type="Proteomes" id="UP000254329"/>
    </source>
</evidence>
<dbReference type="RefSeq" id="WP_078218455.1">
    <property type="nucleotide sequence ID" value="NZ_MUXZ01000017.1"/>
</dbReference>
<accession>A0A1V4B0Z1</accession>
<proteinExistence type="predicted"/>
<feature type="transmembrane region" description="Helical" evidence="1">
    <location>
        <begin position="134"/>
        <end position="156"/>
    </location>
</feature>
<dbReference type="EMBL" id="UGHF01000001">
    <property type="protein sequence ID" value="STO59415.1"/>
    <property type="molecule type" value="Genomic_DNA"/>
</dbReference>
<sequence>MYVNKQNQIELLKNKTGVSTFNSISKEKFDEIQRMMISENKFTQQELSLLVELMPNFVELQKDFIDGVKKIAEQAGSSQKSAFDVIDKQMAILETLAKSAQTDETRSDIAKTLLKISENTNEILKEMNANNNEFWKYITGGAAVAIGAVVGGLFLMKDKK</sequence>
<keyword evidence="1" id="KW-0812">Transmembrane</keyword>
<keyword evidence="1" id="KW-1133">Transmembrane helix</keyword>
<gene>
    <name evidence="2" type="ORF">NCTC1659_00664</name>
</gene>
<reference evidence="2 3" key="1">
    <citation type="submission" date="2018-06" db="EMBL/GenBank/DDBJ databases">
        <authorList>
            <consortium name="Pathogen Informatics"/>
            <person name="Doyle S."/>
        </authorList>
    </citation>
    <scope>NUCLEOTIDE SEQUENCE [LARGE SCALE GENOMIC DNA]</scope>
    <source>
        <strain evidence="2 3">NCTC1659</strain>
    </source>
</reference>
<name>A0A1V4B0Z1_9PAST</name>
<keyword evidence="3" id="KW-1185">Reference proteome</keyword>
<protein>
    <submittedName>
        <fullName evidence="2">Uncharacterized protein</fullName>
    </submittedName>
</protein>
<organism evidence="2 3">
    <name type="scientific">Canicola haemoglobinophilus</name>
    <dbReference type="NCBI Taxonomy" id="733"/>
    <lineage>
        <taxon>Bacteria</taxon>
        <taxon>Pseudomonadati</taxon>
        <taxon>Pseudomonadota</taxon>
        <taxon>Gammaproteobacteria</taxon>
        <taxon>Pasteurellales</taxon>
        <taxon>Pasteurellaceae</taxon>
        <taxon>Canicola</taxon>
    </lineage>
</organism>